<dbReference type="AlphaFoldDB" id="A0A914ZG68"/>
<dbReference type="Pfam" id="PF00651">
    <property type="entry name" value="BTB"/>
    <property type="match status" value="1"/>
</dbReference>
<accession>A0A914ZG68</accession>
<dbReference type="WBParaSite" id="PgB02X_g146_t01">
    <property type="protein sequence ID" value="PgB02X_g146_t01"/>
    <property type="gene ID" value="PgB02X_g146"/>
</dbReference>
<sequence>MMMSVAITTDSHHYTDAEPTVSSCDRPFKLLVKDQTFLIDSASLSKVSPVFAAMLFGKDFENGRELAREIVDEKSNDISTFLMCLSDAHCINESNFATVLRLANKYQVAPLVESCEQFILNEIDLQLLKPDQVLTLLLAANEFHLKKEVVVKLILRLASEEKTTFNRLKLSRLLPSQLYGAVIGANLSLSQAREIETMNSHLFKMERYRTQYKRAACDMCKKITNAAYCEGCKHVLCEMHWKTNKCSSDYGTRMLSELRTNIVDLEWE</sequence>
<keyword evidence="2" id="KW-1185">Reference proteome</keyword>
<dbReference type="Gene3D" id="3.30.710.10">
    <property type="entry name" value="Potassium Channel Kv1.1, Chain A"/>
    <property type="match status" value="1"/>
</dbReference>
<organism evidence="2 3">
    <name type="scientific">Parascaris univalens</name>
    <name type="common">Nematode worm</name>
    <dbReference type="NCBI Taxonomy" id="6257"/>
    <lineage>
        <taxon>Eukaryota</taxon>
        <taxon>Metazoa</taxon>
        <taxon>Ecdysozoa</taxon>
        <taxon>Nematoda</taxon>
        <taxon>Chromadorea</taxon>
        <taxon>Rhabditida</taxon>
        <taxon>Spirurina</taxon>
        <taxon>Ascaridomorpha</taxon>
        <taxon>Ascaridoidea</taxon>
        <taxon>Ascarididae</taxon>
        <taxon>Parascaris</taxon>
    </lineage>
</organism>
<dbReference type="InterPro" id="IPR000210">
    <property type="entry name" value="BTB/POZ_dom"/>
</dbReference>
<dbReference type="SMART" id="SM00225">
    <property type="entry name" value="BTB"/>
    <property type="match status" value="1"/>
</dbReference>
<evidence type="ECO:0000313" key="3">
    <source>
        <dbReference type="WBParaSite" id="PgB02X_g146_t01"/>
    </source>
</evidence>
<reference evidence="3" key="1">
    <citation type="submission" date="2022-11" db="UniProtKB">
        <authorList>
            <consortium name="WormBaseParasite"/>
        </authorList>
    </citation>
    <scope>IDENTIFICATION</scope>
</reference>
<dbReference type="InterPro" id="IPR052664">
    <property type="entry name" value="BTB-MATH_domain_protein"/>
</dbReference>
<dbReference type="PANTHER" id="PTHR22743:SF170">
    <property type="entry name" value="BTB DOMAIN-CONTAINING PROTEIN"/>
    <property type="match status" value="1"/>
</dbReference>
<evidence type="ECO:0000259" key="1">
    <source>
        <dbReference type="SMART" id="SM00225"/>
    </source>
</evidence>
<evidence type="ECO:0000313" key="2">
    <source>
        <dbReference type="Proteomes" id="UP000887569"/>
    </source>
</evidence>
<feature type="domain" description="BTB" evidence="1">
    <location>
        <begin position="26"/>
        <end position="123"/>
    </location>
</feature>
<proteinExistence type="predicted"/>
<dbReference type="PANTHER" id="PTHR22743">
    <property type="entry name" value="MEPRIN/TRAF-LIKE MATH FAMILY-C.ELEGANS"/>
    <property type="match status" value="1"/>
</dbReference>
<dbReference type="Proteomes" id="UP000887569">
    <property type="component" value="Unplaced"/>
</dbReference>
<protein>
    <submittedName>
        <fullName evidence="3">BTB domain-containing protein</fullName>
    </submittedName>
</protein>
<dbReference type="InterPro" id="IPR011333">
    <property type="entry name" value="SKP1/BTB/POZ_sf"/>
</dbReference>
<dbReference type="SUPFAM" id="SSF54695">
    <property type="entry name" value="POZ domain"/>
    <property type="match status" value="1"/>
</dbReference>
<name>A0A914ZG68_PARUN</name>